<dbReference type="AlphaFoldDB" id="A0A0K0E211"/>
<sequence length="124" mass="14217">MLIKKSFIFILAFSILHLIYSISKNKIKADCSSSKMCPPGWSVQRQKMSKDNAAVTCEVGLKKCDKPYTCVASHCGLKFCCANDKILKNFQKESEEIDSEDYDYESGEIDDNKNNKYIYNNYEL</sequence>
<feature type="signal peptide" evidence="1">
    <location>
        <begin position="1"/>
        <end position="21"/>
    </location>
</feature>
<keyword evidence="1" id="KW-0732">Signal</keyword>
<evidence type="ECO:0000313" key="2">
    <source>
        <dbReference type="Proteomes" id="UP000035681"/>
    </source>
</evidence>
<evidence type="ECO:0000313" key="3">
    <source>
        <dbReference type="WBParaSite" id="SSTP_0000353100.1"/>
    </source>
</evidence>
<dbReference type="WBParaSite" id="TCONS_00017113.p1">
    <property type="protein sequence ID" value="TCONS_00017113.p1"/>
    <property type="gene ID" value="XLOC_011270"/>
</dbReference>
<protein>
    <submittedName>
        <fullName evidence="4">WAP domain-containing protein</fullName>
    </submittedName>
</protein>
<dbReference type="Proteomes" id="UP000035681">
    <property type="component" value="Unplaced"/>
</dbReference>
<keyword evidence="2" id="KW-1185">Reference proteome</keyword>
<reference evidence="3" key="1">
    <citation type="submission" date="2015-08" db="UniProtKB">
        <authorList>
            <consortium name="WormBaseParasite"/>
        </authorList>
    </citation>
    <scope>IDENTIFICATION</scope>
</reference>
<evidence type="ECO:0000256" key="1">
    <source>
        <dbReference type="SAM" id="SignalP"/>
    </source>
</evidence>
<evidence type="ECO:0000313" key="4">
    <source>
        <dbReference type="WBParaSite" id="TCONS_00017113.p1"/>
    </source>
</evidence>
<organism evidence="3">
    <name type="scientific">Strongyloides stercoralis</name>
    <name type="common">Threadworm</name>
    <dbReference type="NCBI Taxonomy" id="6248"/>
    <lineage>
        <taxon>Eukaryota</taxon>
        <taxon>Metazoa</taxon>
        <taxon>Ecdysozoa</taxon>
        <taxon>Nematoda</taxon>
        <taxon>Chromadorea</taxon>
        <taxon>Rhabditida</taxon>
        <taxon>Tylenchina</taxon>
        <taxon>Panagrolaimomorpha</taxon>
        <taxon>Strongyloidoidea</taxon>
        <taxon>Strongyloididae</taxon>
        <taxon>Strongyloides</taxon>
    </lineage>
</organism>
<accession>A0A0K0E211</accession>
<name>A0A0K0E211_STRER</name>
<proteinExistence type="predicted"/>
<dbReference type="WBParaSite" id="SSTP_0000353100.1">
    <property type="protein sequence ID" value="SSTP_0000353100.1"/>
    <property type="gene ID" value="SSTP_0000353100"/>
</dbReference>
<feature type="chain" id="PRO_5005327324" evidence="1">
    <location>
        <begin position="22"/>
        <end position="124"/>
    </location>
</feature>